<keyword evidence="4 7" id="KW-0812">Transmembrane</keyword>
<protein>
    <submittedName>
        <fullName evidence="9">Predicted arabinose efflux permease, MFS family</fullName>
    </submittedName>
</protein>
<sequence length="398" mass="44873">MSESNQRKNKIILLLLSISAFFASLNQNIYSPMIPLIRDTFETTIFWVNLTVSGFIFITAIMQVILGTFIDTKNQKKLLVFSLILTSISILFCAFTTNFVVFFIARMFQAIGTAMIPLIAVNVIAILFEGEERGDAMGTYQILLTLAPALAPILGGFIGQYYGYSGVFLFLFIISMILLIFLGYQLPTLNGQQTVDDRKERHMYQRYKILWSNKKGMNVIGVGFLTFLIYFSILTYLPVLLHDHYQVSLQIIGLLYLPLTVSMILGSVLFKKLQRKFDLEKLYHVTLFLMPILIILFGIILEKNIIILSIVLFIYGVLLGFSSPLFSTMISNQYTNERGLALGLFNFVRYCGMAIGAGIVGVNFLNSTSLFIVLGILFLAFSLVLNQNQNVKIKEGSE</sequence>
<dbReference type="EMBL" id="FNDE01000022">
    <property type="protein sequence ID" value="SDH38996.1"/>
    <property type="molecule type" value="Genomic_DNA"/>
</dbReference>
<dbReference type="PANTHER" id="PTHR43124">
    <property type="entry name" value="PURINE EFFLUX PUMP PBUE"/>
    <property type="match status" value="1"/>
</dbReference>
<evidence type="ECO:0000256" key="7">
    <source>
        <dbReference type="SAM" id="Phobius"/>
    </source>
</evidence>
<feature type="transmembrane region" description="Helical" evidence="7">
    <location>
        <begin position="368"/>
        <end position="385"/>
    </location>
</feature>
<keyword evidence="3" id="KW-1003">Cell membrane</keyword>
<comment type="subcellular location">
    <subcellularLocation>
        <location evidence="1">Cell membrane</location>
        <topology evidence="1">Multi-pass membrane protein</topology>
    </subcellularLocation>
</comment>
<feature type="transmembrane region" description="Helical" evidence="7">
    <location>
        <begin position="282"/>
        <end position="300"/>
    </location>
</feature>
<keyword evidence="6 7" id="KW-0472">Membrane</keyword>
<organism evidence="9 10">
    <name type="scientific">Aneurinibacillus thermoaerophilus</name>
    <dbReference type="NCBI Taxonomy" id="143495"/>
    <lineage>
        <taxon>Bacteria</taxon>
        <taxon>Bacillati</taxon>
        <taxon>Bacillota</taxon>
        <taxon>Bacilli</taxon>
        <taxon>Bacillales</taxon>
        <taxon>Paenibacillaceae</taxon>
        <taxon>Aneurinibacillus group</taxon>
        <taxon>Aneurinibacillus</taxon>
    </lineage>
</organism>
<dbReference type="InterPro" id="IPR020846">
    <property type="entry name" value="MFS_dom"/>
</dbReference>
<evidence type="ECO:0000256" key="4">
    <source>
        <dbReference type="ARBA" id="ARBA00022692"/>
    </source>
</evidence>
<evidence type="ECO:0000313" key="9">
    <source>
        <dbReference type="EMBL" id="SDH38996.1"/>
    </source>
</evidence>
<keyword evidence="5 7" id="KW-1133">Transmembrane helix</keyword>
<feature type="transmembrane region" description="Helical" evidence="7">
    <location>
        <begin position="306"/>
        <end position="327"/>
    </location>
</feature>
<feature type="transmembrane region" description="Helical" evidence="7">
    <location>
        <begin position="78"/>
        <end position="104"/>
    </location>
</feature>
<dbReference type="Gene3D" id="1.20.1720.10">
    <property type="entry name" value="Multidrug resistance protein D"/>
    <property type="match status" value="1"/>
</dbReference>
<evidence type="ECO:0000256" key="1">
    <source>
        <dbReference type="ARBA" id="ARBA00004651"/>
    </source>
</evidence>
<dbReference type="PANTHER" id="PTHR43124:SF3">
    <property type="entry name" value="CHLORAMPHENICOL EFFLUX PUMP RV0191"/>
    <property type="match status" value="1"/>
</dbReference>
<evidence type="ECO:0000313" key="10">
    <source>
        <dbReference type="Proteomes" id="UP000198956"/>
    </source>
</evidence>
<dbReference type="AlphaFoldDB" id="A0A1G8C0L0"/>
<dbReference type="OrthoDB" id="9816041at2"/>
<reference evidence="9 10" key="1">
    <citation type="submission" date="2016-10" db="EMBL/GenBank/DDBJ databases">
        <authorList>
            <person name="de Groot N.N."/>
        </authorList>
    </citation>
    <scope>NUCLEOTIDE SEQUENCE [LARGE SCALE GENOMIC DNA]</scope>
    <source>
        <strain evidence="9 10">L 420-91</strain>
    </source>
</reference>
<dbReference type="Proteomes" id="UP000198956">
    <property type="component" value="Unassembled WGS sequence"/>
</dbReference>
<accession>A0A1G8C0L0</accession>
<evidence type="ECO:0000256" key="6">
    <source>
        <dbReference type="ARBA" id="ARBA00023136"/>
    </source>
</evidence>
<feature type="transmembrane region" description="Helical" evidence="7">
    <location>
        <begin position="216"/>
        <end position="237"/>
    </location>
</feature>
<feature type="transmembrane region" description="Helical" evidence="7">
    <location>
        <begin position="249"/>
        <end position="270"/>
    </location>
</feature>
<proteinExistence type="predicted"/>
<feature type="transmembrane region" description="Helical" evidence="7">
    <location>
        <begin position="140"/>
        <end position="158"/>
    </location>
</feature>
<dbReference type="InterPro" id="IPR011701">
    <property type="entry name" value="MFS"/>
</dbReference>
<feature type="transmembrane region" description="Helical" evidence="7">
    <location>
        <begin position="339"/>
        <end position="362"/>
    </location>
</feature>
<feature type="transmembrane region" description="Helical" evidence="7">
    <location>
        <begin position="164"/>
        <end position="184"/>
    </location>
</feature>
<evidence type="ECO:0000256" key="3">
    <source>
        <dbReference type="ARBA" id="ARBA00022475"/>
    </source>
</evidence>
<feature type="transmembrane region" description="Helical" evidence="7">
    <location>
        <begin position="110"/>
        <end position="128"/>
    </location>
</feature>
<evidence type="ECO:0000259" key="8">
    <source>
        <dbReference type="PROSITE" id="PS50850"/>
    </source>
</evidence>
<dbReference type="PROSITE" id="PS50850">
    <property type="entry name" value="MFS"/>
    <property type="match status" value="1"/>
</dbReference>
<feature type="domain" description="Major facilitator superfamily (MFS) profile" evidence="8">
    <location>
        <begin position="12"/>
        <end position="392"/>
    </location>
</feature>
<dbReference type="RefSeq" id="WP_057897719.1">
    <property type="nucleotide sequence ID" value="NZ_FNDE01000022.1"/>
</dbReference>
<gene>
    <name evidence="9" type="ORF">SAMN04489735_102261</name>
</gene>
<dbReference type="GO" id="GO:0005886">
    <property type="term" value="C:plasma membrane"/>
    <property type="evidence" value="ECO:0007669"/>
    <property type="project" value="UniProtKB-SubCell"/>
</dbReference>
<evidence type="ECO:0000256" key="2">
    <source>
        <dbReference type="ARBA" id="ARBA00022448"/>
    </source>
</evidence>
<dbReference type="Pfam" id="PF07690">
    <property type="entry name" value="MFS_1"/>
    <property type="match status" value="1"/>
</dbReference>
<keyword evidence="2" id="KW-0813">Transport</keyword>
<evidence type="ECO:0000256" key="5">
    <source>
        <dbReference type="ARBA" id="ARBA00022989"/>
    </source>
</evidence>
<feature type="transmembrane region" description="Helical" evidence="7">
    <location>
        <begin position="45"/>
        <end position="66"/>
    </location>
</feature>
<dbReference type="PRINTS" id="PR01036">
    <property type="entry name" value="TCRTETB"/>
</dbReference>
<dbReference type="SUPFAM" id="SSF103473">
    <property type="entry name" value="MFS general substrate transporter"/>
    <property type="match status" value="1"/>
</dbReference>
<dbReference type="InterPro" id="IPR036259">
    <property type="entry name" value="MFS_trans_sf"/>
</dbReference>
<dbReference type="GO" id="GO:0022857">
    <property type="term" value="F:transmembrane transporter activity"/>
    <property type="evidence" value="ECO:0007669"/>
    <property type="project" value="InterPro"/>
</dbReference>
<name>A0A1G8C0L0_ANETH</name>
<dbReference type="InterPro" id="IPR050189">
    <property type="entry name" value="MFS_Efflux_Transporters"/>
</dbReference>